<keyword evidence="2" id="KW-1185">Reference proteome</keyword>
<evidence type="ECO:0000313" key="2">
    <source>
        <dbReference type="Proteomes" id="UP001187192"/>
    </source>
</evidence>
<comment type="caution">
    <text evidence="1">The sequence shown here is derived from an EMBL/GenBank/DDBJ whole genome shotgun (WGS) entry which is preliminary data.</text>
</comment>
<organism evidence="1 2">
    <name type="scientific">Ficus carica</name>
    <name type="common">Common fig</name>
    <dbReference type="NCBI Taxonomy" id="3494"/>
    <lineage>
        <taxon>Eukaryota</taxon>
        <taxon>Viridiplantae</taxon>
        <taxon>Streptophyta</taxon>
        <taxon>Embryophyta</taxon>
        <taxon>Tracheophyta</taxon>
        <taxon>Spermatophyta</taxon>
        <taxon>Magnoliopsida</taxon>
        <taxon>eudicotyledons</taxon>
        <taxon>Gunneridae</taxon>
        <taxon>Pentapetalae</taxon>
        <taxon>rosids</taxon>
        <taxon>fabids</taxon>
        <taxon>Rosales</taxon>
        <taxon>Moraceae</taxon>
        <taxon>Ficeae</taxon>
        <taxon>Ficus</taxon>
    </lineage>
</organism>
<reference evidence="1" key="1">
    <citation type="submission" date="2023-07" db="EMBL/GenBank/DDBJ databases">
        <title>draft genome sequence of fig (Ficus carica).</title>
        <authorList>
            <person name="Takahashi T."/>
            <person name="Nishimura K."/>
        </authorList>
    </citation>
    <scope>NUCLEOTIDE SEQUENCE</scope>
</reference>
<proteinExistence type="predicted"/>
<gene>
    <name evidence="1" type="ORF">TIFTF001_013248</name>
</gene>
<name>A0AA88A0M7_FICCA</name>
<dbReference type="AlphaFoldDB" id="A0AA88A0M7"/>
<sequence length="63" mass="7106">MLGRTNLTRWVVDFSTVSMPSPFISVQVVDGEKDHDRDFKGITVEARGNRDGEAGNLTYHIRI</sequence>
<accession>A0AA88A0M7</accession>
<dbReference type="EMBL" id="BTGU01000017">
    <property type="protein sequence ID" value="GMN44057.1"/>
    <property type="molecule type" value="Genomic_DNA"/>
</dbReference>
<dbReference type="Proteomes" id="UP001187192">
    <property type="component" value="Unassembled WGS sequence"/>
</dbReference>
<protein>
    <submittedName>
        <fullName evidence="1">Uncharacterized protein</fullName>
    </submittedName>
</protein>
<evidence type="ECO:0000313" key="1">
    <source>
        <dbReference type="EMBL" id="GMN44057.1"/>
    </source>
</evidence>